<comment type="function">
    <text evidence="12">Catalyzes the dephosphorylation of undecaprenyl diphosphate (UPP).</text>
</comment>
<evidence type="ECO:0000256" key="10">
    <source>
        <dbReference type="ARBA" id="ARBA00032707"/>
    </source>
</evidence>
<comment type="similarity">
    <text evidence="2 12">Belongs to the UppP family.</text>
</comment>
<evidence type="ECO:0000313" key="14">
    <source>
        <dbReference type="Proteomes" id="UP001206983"/>
    </source>
</evidence>
<evidence type="ECO:0000313" key="13">
    <source>
        <dbReference type="EMBL" id="MCQ6962708.1"/>
    </source>
</evidence>
<dbReference type="GO" id="GO:0050380">
    <property type="term" value="F:undecaprenyl-diphosphatase activity"/>
    <property type="evidence" value="ECO:0007669"/>
    <property type="project" value="UniProtKB-UniRule"/>
</dbReference>
<sequence length="266" mass="28720">MLTFYEAAIIGAVQGIAEWLPISSEGMTTLVMINVFDKTLSEALPMSIWLHTGTLLSAVIYFREDIKEILDNIPQYIRNLLSRRENTHAVINFLTVSTLITGIIGLPLILFAASLTEFSGKVATALIGVLLIFTGMLQKAASGREIRKSVPSFTDSLVTGIAQGFAALPGVSRSGITVSSLLLRNFNASEAIKLSFLMSIPAVLAADIGIAAMGMLTLDMNAILATFFAFVFGLFTIDAFIRIAQRFDFAKFCIGIGVLSMAAYFI</sequence>
<evidence type="ECO:0000256" key="9">
    <source>
        <dbReference type="ARBA" id="ARBA00023136"/>
    </source>
</evidence>
<evidence type="ECO:0000256" key="11">
    <source>
        <dbReference type="ARBA" id="ARBA00047594"/>
    </source>
</evidence>
<feature type="transmembrane region" description="Helical" evidence="12">
    <location>
        <begin position="89"/>
        <end position="112"/>
    </location>
</feature>
<reference evidence="13 14" key="1">
    <citation type="journal article" date="2011" name="Appl. Environ. Microbiol.">
        <title>Methanogenic archaea isolated from Taiwan's Chelungpu fault.</title>
        <authorList>
            <person name="Wu S.Y."/>
            <person name="Lai M.C."/>
        </authorList>
    </citation>
    <scope>NUCLEOTIDE SEQUENCE [LARGE SCALE GENOMIC DNA]</scope>
    <source>
        <strain evidence="13 14">St545Mb</strain>
    </source>
</reference>
<dbReference type="AlphaFoldDB" id="A0AAE3KZU6"/>
<comment type="caution">
    <text evidence="13">The sequence shown here is derived from an EMBL/GenBank/DDBJ whole genome shotgun (WGS) entry which is preliminary data.</text>
</comment>
<evidence type="ECO:0000256" key="5">
    <source>
        <dbReference type="ARBA" id="ARBA00022475"/>
    </source>
</evidence>
<gene>
    <name evidence="12" type="primary">uppP</name>
    <name evidence="13" type="ORF">PV02_06215</name>
</gene>
<protein>
    <recommendedName>
        <fullName evidence="4 12">Undecaprenyl-diphosphatase</fullName>
        <ecNumber evidence="3 12">3.6.1.27</ecNumber>
    </recommendedName>
    <alternativeName>
        <fullName evidence="10 12">Undecaprenyl pyrophosphate phosphatase</fullName>
    </alternativeName>
</protein>
<dbReference type="Pfam" id="PF02673">
    <property type="entry name" value="BacA"/>
    <property type="match status" value="1"/>
</dbReference>
<keyword evidence="7 12" id="KW-0378">Hydrolase</keyword>
<evidence type="ECO:0000256" key="7">
    <source>
        <dbReference type="ARBA" id="ARBA00022801"/>
    </source>
</evidence>
<keyword evidence="14" id="KW-1185">Reference proteome</keyword>
<dbReference type="PANTHER" id="PTHR30622:SF2">
    <property type="entry name" value="UNDECAPRENYL-DIPHOSPHATASE"/>
    <property type="match status" value="1"/>
</dbReference>
<evidence type="ECO:0000256" key="2">
    <source>
        <dbReference type="ARBA" id="ARBA00010621"/>
    </source>
</evidence>
<evidence type="ECO:0000256" key="6">
    <source>
        <dbReference type="ARBA" id="ARBA00022692"/>
    </source>
</evidence>
<evidence type="ECO:0000256" key="12">
    <source>
        <dbReference type="HAMAP-Rule" id="MF_01006"/>
    </source>
</evidence>
<evidence type="ECO:0000256" key="4">
    <source>
        <dbReference type="ARBA" id="ARBA00021581"/>
    </source>
</evidence>
<comment type="caution">
    <text evidence="12">Lacks conserved residue(s) required for the propagation of feature annotation.</text>
</comment>
<feature type="transmembrane region" description="Helical" evidence="12">
    <location>
        <begin position="194"/>
        <end position="216"/>
    </location>
</feature>
<name>A0AAE3KZU6_9EURY</name>
<dbReference type="RefSeq" id="WP_256622523.1">
    <property type="nucleotide sequence ID" value="NZ_JTEO01000004.1"/>
</dbReference>
<evidence type="ECO:0000256" key="1">
    <source>
        <dbReference type="ARBA" id="ARBA00004651"/>
    </source>
</evidence>
<feature type="transmembrane region" description="Helical" evidence="12">
    <location>
        <begin position="222"/>
        <end position="241"/>
    </location>
</feature>
<dbReference type="GO" id="GO:0005886">
    <property type="term" value="C:plasma membrane"/>
    <property type="evidence" value="ECO:0007669"/>
    <property type="project" value="UniProtKB-SubCell"/>
</dbReference>
<dbReference type="InterPro" id="IPR003824">
    <property type="entry name" value="UppP"/>
</dbReference>
<evidence type="ECO:0000256" key="3">
    <source>
        <dbReference type="ARBA" id="ARBA00012374"/>
    </source>
</evidence>
<evidence type="ECO:0000256" key="8">
    <source>
        <dbReference type="ARBA" id="ARBA00022989"/>
    </source>
</evidence>
<keyword evidence="9 12" id="KW-0472">Membrane</keyword>
<dbReference type="EMBL" id="JTEO01000004">
    <property type="protein sequence ID" value="MCQ6962708.1"/>
    <property type="molecule type" value="Genomic_DNA"/>
</dbReference>
<organism evidence="13 14">
    <name type="scientific">Methanolobus chelungpuianus</name>
    <dbReference type="NCBI Taxonomy" id="502115"/>
    <lineage>
        <taxon>Archaea</taxon>
        <taxon>Methanobacteriati</taxon>
        <taxon>Methanobacteriota</taxon>
        <taxon>Stenosarchaea group</taxon>
        <taxon>Methanomicrobia</taxon>
        <taxon>Methanosarcinales</taxon>
        <taxon>Methanosarcinaceae</taxon>
        <taxon>Methanolobus</taxon>
    </lineage>
</organism>
<comment type="subcellular location">
    <subcellularLocation>
        <location evidence="1 12">Cell membrane</location>
        <topology evidence="1 12">Multi-pass membrane protein</topology>
    </subcellularLocation>
</comment>
<keyword evidence="6 12" id="KW-0812">Transmembrane</keyword>
<dbReference type="PANTHER" id="PTHR30622">
    <property type="entry name" value="UNDECAPRENYL-DIPHOSPHATASE"/>
    <property type="match status" value="1"/>
</dbReference>
<keyword evidence="5 12" id="KW-1003">Cell membrane</keyword>
<feature type="transmembrane region" description="Helical" evidence="12">
    <location>
        <begin position="118"/>
        <end position="137"/>
    </location>
</feature>
<dbReference type="Proteomes" id="UP001206983">
    <property type="component" value="Unassembled WGS sequence"/>
</dbReference>
<proteinExistence type="inferred from homology"/>
<comment type="catalytic activity">
    <reaction evidence="11 12">
        <text>di-trans,octa-cis-undecaprenyl diphosphate + H2O = di-trans,octa-cis-undecaprenyl phosphate + phosphate + H(+)</text>
        <dbReference type="Rhea" id="RHEA:28094"/>
        <dbReference type="ChEBI" id="CHEBI:15377"/>
        <dbReference type="ChEBI" id="CHEBI:15378"/>
        <dbReference type="ChEBI" id="CHEBI:43474"/>
        <dbReference type="ChEBI" id="CHEBI:58405"/>
        <dbReference type="ChEBI" id="CHEBI:60392"/>
        <dbReference type="EC" id="3.6.1.27"/>
    </reaction>
</comment>
<accession>A0AAE3KZU6</accession>
<dbReference type="HAMAP" id="MF_01006">
    <property type="entry name" value="Undec_diphosphatase"/>
    <property type="match status" value="1"/>
</dbReference>
<dbReference type="EC" id="3.6.1.27" evidence="3 12"/>
<keyword evidence="8 12" id="KW-1133">Transmembrane helix</keyword>